<evidence type="ECO:0000256" key="1">
    <source>
        <dbReference type="SAM" id="MobiDB-lite"/>
    </source>
</evidence>
<evidence type="ECO:0000313" key="3">
    <source>
        <dbReference type="Proteomes" id="UP000266673"/>
    </source>
</evidence>
<sequence>MLISDISWEKYTERTDMFNVHGNWEWIDRKVYIYELPFGPHKTCSVAIKREIYLKDLERMMIALGSIRTRAGGTGREPDGSLITRGKPNVNSNGHEGPVSHKPWPNLVIEVAFSEFENHLLNAVKYYLLHLGRAHDAIAVKLVRSDTIISRMKIWHFCTDNRALGELVPITEFEFETIDDDNQIIIQPQQFTINIKTECLFHGMASDYCIPASISNSSIIDFYYVLRNMEEELIS</sequence>
<dbReference type="EMBL" id="QKWP01001088">
    <property type="protein sequence ID" value="RIB11859.1"/>
    <property type="molecule type" value="Genomic_DNA"/>
</dbReference>
<protein>
    <submittedName>
        <fullName evidence="2">Uncharacterized protein</fullName>
    </submittedName>
</protein>
<gene>
    <name evidence="2" type="ORF">C2G38_2102427</name>
</gene>
<organism evidence="2 3">
    <name type="scientific">Gigaspora rosea</name>
    <dbReference type="NCBI Taxonomy" id="44941"/>
    <lineage>
        <taxon>Eukaryota</taxon>
        <taxon>Fungi</taxon>
        <taxon>Fungi incertae sedis</taxon>
        <taxon>Mucoromycota</taxon>
        <taxon>Glomeromycotina</taxon>
        <taxon>Glomeromycetes</taxon>
        <taxon>Diversisporales</taxon>
        <taxon>Gigasporaceae</taxon>
        <taxon>Gigaspora</taxon>
    </lineage>
</organism>
<evidence type="ECO:0000313" key="2">
    <source>
        <dbReference type="EMBL" id="RIB11859.1"/>
    </source>
</evidence>
<dbReference type="OrthoDB" id="2391321at2759"/>
<dbReference type="AlphaFoldDB" id="A0A397USS7"/>
<proteinExistence type="predicted"/>
<reference evidence="2 3" key="1">
    <citation type="submission" date="2018-06" db="EMBL/GenBank/DDBJ databases">
        <title>Comparative genomics reveals the genomic features of Rhizophagus irregularis, R. cerebriforme, R. diaphanum and Gigaspora rosea, and their symbiotic lifestyle signature.</title>
        <authorList>
            <person name="Morin E."/>
            <person name="San Clemente H."/>
            <person name="Chen E.C.H."/>
            <person name="De La Providencia I."/>
            <person name="Hainaut M."/>
            <person name="Kuo A."/>
            <person name="Kohler A."/>
            <person name="Murat C."/>
            <person name="Tang N."/>
            <person name="Roy S."/>
            <person name="Loubradou J."/>
            <person name="Henrissat B."/>
            <person name="Grigoriev I.V."/>
            <person name="Corradi N."/>
            <person name="Roux C."/>
            <person name="Martin F.M."/>
        </authorList>
    </citation>
    <scope>NUCLEOTIDE SEQUENCE [LARGE SCALE GENOMIC DNA]</scope>
    <source>
        <strain evidence="2 3">DAOM 194757</strain>
    </source>
</reference>
<feature type="region of interest" description="Disordered" evidence="1">
    <location>
        <begin position="72"/>
        <end position="98"/>
    </location>
</feature>
<accession>A0A397USS7</accession>
<name>A0A397USS7_9GLOM</name>
<comment type="caution">
    <text evidence="2">The sequence shown here is derived from an EMBL/GenBank/DDBJ whole genome shotgun (WGS) entry which is preliminary data.</text>
</comment>
<dbReference type="Proteomes" id="UP000266673">
    <property type="component" value="Unassembled WGS sequence"/>
</dbReference>
<keyword evidence="3" id="KW-1185">Reference proteome</keyword>